<name>K2PRX5_9FLAO</name>
<organism evidence="1 2">
    <name type="scientific">Galbibacter marinus</name>
    <dbReference type="NCBI Taxonomy" id="555500"/>
    <lineage>
        <taxon>Bacteria</taxon>
        <taxon>Pseudomonadati</taxon>
        <taxon>Bacteroidota</taxon>
        <taxon>Flavobacteriia</taxon>
        <taxon>Flavobacteriales</taxon>
        <taxon>Flavobacteriaceae</taxon>
        <taxon>Galbibacter</taxon>
    </lineage>
</organism>
<dbReference type="eggNOG" id="ENOG5032QYB">
    <property type="taxonomic scope" value="Bacteria"/>
</dbReference>
<dbReference type="RefSeq" id="WP_008992539.1">
    <property type="nucleotide sequence ID" value="NZ_AMSG01000027.1"/>
</dbReference>
<keyword evidence="2" id="KW-1185">Reference proteome</keyword>
<evidence type="ECO:0000313" key="1">
    <source>
        <dbReference type="EMBL" id="EKF54259.1"/>
    </source>
</evidence>
<reference evidence="1 2" key="1">
    <citation type="journal article" date="2012" name="J. Bacteriol.">
        <title>Genome Sequence of Galbibacter marinum Type Strain ck-I2-15.</title>
        <authorList>
            <person name="Lai Q."/>
            <person name="Li C."/>
            <person name="Shao Z."/>
        </authorList>
    </citation>
    <scope>NUCLEOTIDE SEQUENCE [LARGE SCALE GENOMIC DNA]</scope>
    <source>
        <strain evidence="2">ck-I2-15</strain>
    </source>
</reference>
<gene>
    <name evidence="1" type="ORF">I215_13507</name>
</gene>
<sequence length="196" mass="21543">MKKSFKVLMGTLIVLNVALLTIIVYSQLCSSSSFIDSERINIKDKSGSNRVVISNMDNIPPPIIGGKHFKRAVNPAGIIFYDKNGDERGGIAITDNQVTNFNALAFDYQNADAVGLFAQDNKEDNYFKAGLIINDKDHSGKAGANTNRINLLTENGNASLVIKDHNEIPRIIIKVDSLGQPTIEMFDLEGNSTWKQ</sequence>
<accession>K2PRX5</accession>
<dbReference type="OrthoDB" id="1349101at2"/>
<comment type="caution">
    <text evidence="1">The sequence shown here is derived from an EMBL/GenBank/DDBJ whole genome shotgun (WGS) entry which is preliminary data.</text>
</comment>
<dbReference type="Proteomes" id="UP000007364">
    <property type="component" value="Unassembled WGS sequence"/>
</dbReference>
<evidence type="ECO:0000313" key="2">
    <source>
        <dbReference type="Proteomes" id="UP000007364"/>
    </source>
</evidence>
<protein>
    <submittedName>
        <fullName evidence="1">Uncharacterized protein</fullName>
    </submittedName>
</protein>
<dbReference type="EMBL" id="AMSG01000027">
    <property type="protein sequence ID" value="EKF54259.1"/>
    <property type="molecule type" value="Genomic_DNA"/>
</dbReference>
<proteinExistence type="predicted"/>
<dbReference type="AlphaFoldDB" id="K2PRX5"/>